<evidence type="ECO:0000256" key="4">
    <source>
        <dbReference type="ARBA" id="ARBA00023136"/>
    </source>
</evidence>
<dbReference type="GO" id="GO:0030416">
    <property type="term" value="P:methylamine metabolic process"/>
    <property type="evidence" value="ECO:0007669"/>
    <property type="project" value="InterPro"/>
</dbReference>
<name>A0A401YWX6_9ACTN</name>
<keyword evidence="8" id="KW-1185">Reference proteome</keyword>
<reference evidence="7 8" key="1">
    <citation type="submission" date="2018-12" db="EMBL/GenBank/DDBJ databases">
        <title>Draft genome sequence of Embleya hyalina NBRC 13850T.</title>
        <authorList>
            <person name="Komaki H."/>
            <person name="Hosoyama A."/>
            <person name="Kimura A."/>
            <person name="Ichikawa N."/>
            <person name="Tamura T."/>
        </authorList>
    </citation>
    <scope>NUCLEOTIDE SEQUENCE [LARGE SCALE GENOMIC DNA]</scope>
    <source>
        <strain evidence="7 8">NBRC 13850</strain>
    </source>
</reference>
<keyword evidence="2 5" id="KW-0812">Transmembrane</keyword>
<dbReference type="InterPro" id="IPR009908">
    <property type="entry name" value="Methylamine_util_MauE"/>
</dbReference>
<dbReference type="OrthoDB" id="3430313at2"/>
<evidence type="ECO:0000256" key="1">
    <source>
        <dbReference type="ARBA" id="ARBA00004141"/>
    </source>
</evidence>
<evidence type="ECO:0000256" key="2">
    <source>
        <dbReference type="ARBA" id="ARBA00022692"/>
    </source>
</evidence>
<comment type="caution">
    <text evidence="7">The sequence shown here is derived from an EMBL/GenBank/DDBJ whole genome shotgun (WGS) entry which is preliminary data.</text>
</comment>
<keyword evidence="4 5" id="KW-0472">Membrane</keyword>
<evidence type="ECO:0000259" key="6">
    <source>
        <dbReference type="Pfam" id="PF07291"/>
    </source>
</evidence>
<dbReference type="UniPathway" id="UPA00895"/>
<dbReference type="Pfam" id="PF07291">
    <property type="entry name" value="MauE"/>
    <property type="match status" value="1"/>
</dbReference>
<evidence type="ECO:0000313" key="7">
    <source>
        <dbReference type="EMBL" id="GCD99122.1"/>
    </source>
</evidence>
<feature type="transmembrane region" description="Helical" evidence="5">
    <location>
        <begin position="47"/>
        <end position="68"/>
    </location>
</feature>
<dbReference type="RefSeq" id="WP_160161655.1">
    <property type="nucleotide sequence ID" value="NZ_BIFH01000031.1"/>
</dbReference>
<evidence type="ECO:0000256" key="3">
    <source>
        <dbReference type="ARBA" id="ARBA00022989"/>
    </source>
</evidence>
<dbReference type="GO" id="GO:0016020">
    <property type="term" value="C:membrane"/>
    <property type="evidence" value="ECO:0007669"/>
    <property type="project" value="UniProtKB-SubCell"/>
</dbReference>
<dbReference type="EMBL" id="BIFH01000031">
    <property type="protein sequence ID" value="GCD99122.1"/>
    <property type="molecule type" value="Genomic_DNA"/>
</dbReference>
<sequence length="186" mass="18959">MHYLELGIRSLIAVVFLASSVGKTAGRGAFGAFVASLRGLELLSAKACRPVALLVVVAEYAVWLLLLLGSTTVAATGFLVAAGLLVMFATAIALTARRGIRPPCRCFGASTTPLGARHIVRNVVLAAVACLGAVTVPATNTSSDPGALVVAILAGLLLGAVVALFDDILELFEPLGDGPGAARRRP</sequence>
<evidence type="ECO:0000313" key="8">
    <source>
        <dbReference type="Proteomes" id="UP000286931"/>
    </source>
</evidence>
<protein>
    <recommendedName>
        <fullName evidence="6">Methylamine utilisation protein MauE domain-containing protein</fullName>
    </recommendedName>
</protein>
<dbReference type="Proteomes" id="UP000286931">
    <property type="component" value="Unassembled WGS sequence"/>
</dbReference>
<evidence type="ECO:0000256" key="5">
    <source>
        <dbReference type="SAM" id="Phobius"/>
    </source>
</evidence>
<dbReference type="AlphaFoldDB" id="A0A401YWX6"/>
<comment type="subcellular location">
    <subcellularLocation>
        <location evidence="1">Membrane</location>
        <topology evidence="1">Multi-pass membrane protein</topology>
    </subcellularLocation>
</comment>
<accession>A0A401YWX6</accession>
<feature type="transmembrane region" description="Helical" evidence="5">
    <location>
        <begin position="6"/>
        <end position="26"/>
    </location>
</feature>
<keyword evidence="3 5" id="KW-1133">Transmembrane helix</keyword>
<feature type="transmembrane region" description="Helical" evidence="5">
    <location>
        <begin position="119"/>
        <end position="139"/>
    </location>
</feature>
<organism evidence="7 8">
    <name type="scientific">Embleya hyalina</name>
    <dbReference type="NCBI Taxonomy" id="516124"/>
    <lineage>
        <taxon>Bacteria</taxon>
        <taxon>Bacillati</taxon>
        <taxon>Actinomycetota</taxon>
        <taxon>Actinomycetes</taxon>
        <taxon>Kitasatosporales</taxon>
        <taxon>Streptomycetaceae</taxon>
        <taxon>Embleya</taxon>
    </lineage>
</organism>
<feature type="transmembrane region" description="Helical" evidence="5">
    <location>
        <begin position="74"/>
        <end position="95"/>
    </location>
</feature>
<feature type="domain" description="Methylamine utilisation protein MauE" evidence="6">
    <location>
        <begin position="1"/>
        <end position="133"/>
    </location>
</feature>
<feature type="transmembrane region" description="Helical" evidence="5">
    <location>
        <begin position="145"/>
        <end position="165"/>
    </location>
</feature>
<gene>
    <name evidence="7" type="ORF">EHYA_06834</name>
</gene>
<proteinExistence type="predicted"/>